<protein>
    <recommendedName>
        <fullName evidence="4">DUF2059 domain-containing protein</fullName>
    </recommendedName>
</protein>
<gene>
    <name evidence="2" type="ORF">I8J34_04080</name>
</gene>
<sequence>MRTPLLVLVLLMCPVAASAVDTAPLGVAHTSAKAGATETTDGAALAQQRRELIEARMWGLDLTELRRARQLLAGPRGAFSVPNISPVEALGIHARTPAERDRYAELFARLTHEDVERVLAFQAAYDAAMRRLYPDLRAIELNGRELPRGFIGVPR</sequence>
<evidence type="ECO:0000256" key="1">
    <source>
        <dbReference type="SAM" id="SignalP"/>
    </source>
</evidence>
<proteinExistence type="predicted"/>
<reference evidence="3" key="1">
    <citation type="journal article" date="2022" name="ISME J.">
        <title>Genetic and phylogenetic analysis of dissimilatory iodate-reducing bacteria identifies potential niches across the world's oceans.</title>
        <authorList>
            <person name="Reyes-Umana V."/>
            <person name="Henning Z."/>
            <person name="Lee K."/>
            <person name="Barnum T.P."/>
            <person name="Coates J.D."/>
        </authorList>
    </citation>
    <scope>NUCLEOTIDE SEQUENCE [LARGE SCALE GENOMIC DNA]</scope>
    <source>
        <strain evidence="3">IR12</strain>
    </source>
</reference>
<dbReference type="Proteomes" id="UP000694660">
    <property type="component" value="Unassembled WGS sequence"/>
</dbReference>
<organism evidence="2 3">
    <name type="scientific">Denitromonas iodatirespirans</name>
    <dbReference type="NCBI Taxonomy" id="2795389"/>
    <lineage>
        <taxon>Bacteria</taxon>
        <taxon>Pseudomonadati</taxon>
        <taxon>Pseudomonadota</taxon>
        <taxon>Betaproteobacteria</taxon>
        <taxon>Rhodocyclales</taxon>
        <taxon>Zoogloeaceae</taxon>
        <taxon>Denitromonas</taxon>
    </lineage>
</organism>
<name>A0A944D5K9_DENI1</name>
<feature type="chain" id="PRO_5037461293" description="DUF2059 domain-containing protein" evidence="1">
    <location>
        <begin position="20"/>
        <end position="155"/>
    </location>
</feature>
<dbReference type="AlphaFoldDB" id="A0A944D5K9"/>
<feature type="signal peptide" evidence="1">
    <location>
        <begin position="1"/>
        <end position="19"/>
    </location>
</feature>
<evidence type="ECO:0000313" key="2">
    <source>
        <dbReference type="EMBL" id="MBT0960344.1"/>
    </source>
</evidence>
<dbReference type="EMBL" id="JAEKFT010000003">
    <property type="protein sequence ID" value="MBT0960344.1"/>
    <property type="molecule type" value="Genomic_DNA"/>
</dbReference>
<evidence type="ECO:0008006" key="4">
    <source>
        <dbReference type="Google" id="ProtNLM"/>
    </source>
</evidence>
<evidence type="ECO:0000313" key="3">
    <source>
        <dbReference type="Proteomes" id="UP000694660"/>
    </source>
</evidence>
<accession>A0A944D5K9</accession>
<dbReference type="RefSeq" id="WP_214360096.1">
    <property type="nucleotide sequence ID" value="NZ_JAEKFT010000003.1"/>
</dbReference>
<keyword evidence="3" id="KW-1185">Reference proteome</keyword>
<keyword evidence="1" id="KW-0732">Signal</keyword>
<comment type="caution">
    <text evidence="2">The sequence shown here is derived from an EMBL/GenBank/DDBJ whole genome shotgun (WGS) entry which is preliminary data.</text>
</comment>